<evidence type="ECO:0000256" key="1">
    <source>
        <dbReference type="ARBA" id="ARBA00004726"/>
    </source>
</evidence>
<dbReference type="Gene3D" id="3.40.50.620">
    <property type="entry name" value="HUPs"/>
    <property type="match status" value="1"/>
</dbReference>
<keyword evidence="9" id="KW-0067">ATP-binding</keyword>
<evidence type="ECO:0000256" key="4">
    <source>
        <dbReference type="ARBA" id="ARBA00022643"/>
    </source>
</evidence>
<evidence type="ECO:0000259" key="10">
    <source>
        <dbReference type="Pfam" id="PF06574"/>
    </source>
</evidence>
<keyword evidence="5" id="KW-0808">Transferase</keyword>
<evidence type="ECO:0000256" key="7">
    <source>
        <dbReference type="ARBA" id="ARBA00022741"/>
    </source>
</evidence>
<keyword evidence="4" id="KW-0288">FMN</keyword>
<dbReference type="SUPFAM" id="SSF52374">
    <property type="entry name" value="Nucleotidylyl transferase"/>
    <property type="match status" value="1"/>
</dbReference>
<protein>
    <recommendedName>
        <fullName evidence="2">FAD synthase</fullName>
        <ecNumber evidence="2">2.7.7.2</ecNumber>
    </recommendedName>
</protein>
<accession>X1UDE2</accession>
<dbReference type="GO" id="GO:0009231">
    <property type="term" value="P:riboflavin biosynthetic process"/>
    <property type="evidence" value="ECO:0007669"/>
    <property type="project" value="InterPro"/>
</dbReference>
<keyword evidence="6" id="KW-0548">Nucleotidyltransferase</keyword>
<dbReference type="InterPro" id="IPR014729">
    <property type="entry name" value="Rossmann-like_a/b/a_fold"/>
</dbReference>
<evidence type="ECO:0000256" key="8">
    <source>
        <dbReference type="ARBA" id="ARBA00022827"/>
    </source>
</evidence>
<dbReference type="AlphaFoldDB" id="X1UDE2"/>
<dbReference type="InterPro" id="IPR015864">
    <property type="entry name" value="FAD_synthase"/>
</dbReference>
<sequence length="96" mass="11031">MQVEKELAELQPKKDTLLTIGVFDGVHLGHKYLLSQLTEQAREQNLLSGVVTFNQHPHEVLLPQREEPAPGLYPDWQWENLTLCLGLPRWLHARLG</sequence>
<reference evidence="11" key="1">
    <citation type="journal article" date="2014" name="Front. Microbiol.">
        <title>High frequency of phylogenetically diverse reductive dehalogenase-homologous genes in deep subseafloor sedimentary metagenomes.</title>
        <authorList>
            <person name="Kawai M."/>
            <person name="Futagami T."/>
            <person name="Toyoda A."/>
            <person name="Takaki Y."/>
            <person name="Nishi S."/>
            <person name="Hori S."/>
            <person name="Arai W."/>
            <person name="Tsubouchi T."/>
            <person name="Morono Y."/>
            <person name="Uchiyama I."/>
            <person name="Ito T."/>
            <person name="Fujiyama A."/>
            <person name="Inagaki F."/>
            <person name="Takami H."/>
        </authorList>
    </citation>
    <scope>NUCLEOTIDE SEQUENCE</scope>
    <source>
        <strain evidence="11">Expedition CK06-06</strain>
    </source>
</reference>
<dbReference type="GO" id="GO:0003919">
    <property type="term" value="F:FMN adenylyltransferase activity"/>
    <property type="evidence" value="ECO:0007669"/>
    <property type="project" value="UniProtKB-EC"/>
</dbReference>
<organism evidence="11">
    <name type="scientific">marine sediment metagenome</name>
    <dbReference type="NCBI Taxonomy" id="412755"/>
    <lineage>
        <taxon>unclassified sequences</taxon>
        <taxon>metagenomes</taxon>
        <taxon>ecological metagenomes</taxon>
    </lineage>
</organism>
<evidence type="ECO:0000256" key="9">
    <source>
        <dbReference type="ARBA" id="ARBA00022840"/>
    </source>
</evidence>
<gene>
    <name evidence="11" type="ORF">S12H4_39143</name>
</gene>
<dbReference type="GO" id="GO:0005524">
    <property type="term" value="F:ATP binding"/>
    <property type="evidence" value="ECO:0007669"/>
    <property type="project" value="UniProtKB-KW"/>
</dbReference>
<dbReference type="GO" id="GO:0006747">
    <property type="term" value="P:FAD biosynthetic process"/>
    <property type="evidence" value="ECO:0007669"/>
    <property type="project" value="UniProtKB-UniPathway"/>
</dbReference>
<name>X1UDE2_9ZZZZ</name>
<keyword evidence="3" id="KW-0285">Flavoprotein</keyword>
<comment type="caution">
    <text evidence="11">The sequence shown here is derived from an EMBL/GenBank/DDBJ whole genome shotgun (WGS) entry which is preliminary data.</text>
</comment>
<feature type="domain" description="FAD synthetase" evidence="10">
    <location>
        <begin position="13"/>
        <end position="67"/>
    </location>
</feature>
<evidence type="ECO:0000256" key="5">
    <source>
        <dbReference type="ARBA" id="ARBA00022679"/>
    </source>
</evidence>
<comment type="pathway">
    <text evidence="1">Cofactor biosynthesis; FAD biosynthesis; FAD from FMN: step 1/1.</text>
</comment>
<dbReference type="UniPathway" id="UPA00277">
    <property type="reaction ID" value="UER00407"/>
</dbReference>
<evidence type="ECO:0000256" key="2">
    <source>
        <dbReference type="ARBA" id="ARBA00012393"/>
    </source>
</evidence>
<dbReference type="Pfam" id="PF06574">
    <property type="entry name" value="FAD_syn"/>
    <property type="match status" value="1"/>
</dbReference>
<dbReference type="EMBL" id="BARW01023631">
    <property type="protein sequence ID" value="GAI97905.1"/>
    <property type="molecule type" value="Genomic_DNA"/>
</dbReference>
<keyword evidence="8" id="KW-0274">FAD</keyword>
<proteinExistence type="predicted"/>
<dbReference type="EC" id="2.7.7.2" evidence="2"/>
<evidence type="ECO:0000256" key="6">
    <source>
        <dbReference type="ARBA" id="ARBA00022695"/>
    </source>
</evidence>
<evidence type="ECO:0000256" key="3">
    <source>
        <dbReference type="ARBA" id="ARBA00022630"/>
    </source>
</evidence>
<evidence type="ECO:0000313" key="11">
    <source>
        <dbReference type="EMBL" id="GAI97905.1"/>
    </source>
</evidence>
<keyword evidence="7" id="KW-0547">Nucleotide-binding</keyword>